<dbReference type="RefSeq" id="WP_244348405.1">
    <property type="nucleotide sequence ID" value="NZ_JAFIRA010000001.1"/>
</dbReference>
<evidence type="ECO:0000313" key="1">
    <source>
        <dbReference type="EMBL" id="MCJ2541406.1"/>
    </source>
</evidence>
<reference evidence="1" key="1">
    <citation type="submission" date="2021-02" db="EMBL/GenBank/DDBJ databases">
        <title>The CRISPR/cas machinery reduction and long-range gene transfer in the hot spring cyanobacterium Synechococcus.</title>
        <authorList>
            <person name="Dvorak P."/>
            <person name="Jahodarova E."/>
            <person name="Hasler P."/>
            <person name="Poulickova A."/>
        </authorList>
    </citation>
    <scope>NUCLEOTIDE SEQUENCE</scope>
    <source>
        <strain evidence="1">Rupite</strain>
    </source>
</reference>
<dbReference type="EMBL" id="JAFIRA010000001">
    <property type="protein sequence ID" value="MCJ2541406.1"/>
    <property type="molecule type" value="Genomic_DNA"/>
</dbReference>
<gene>
    <name evidence="1" type="ORF">JX360_00555</name>
</gene>
<comment type="caution">
    <text evidence="1">The sequence shown here is derived from an EMBL/GenBank/DDBJ whole genome shotgun (WGS) entry which is preliminary data.</text>
</comment>
<dbReference type="Proteomes" id="UP000830835">
    <property type="component" value="Unassembled WGS sequence"/>
</dbReference>
<keyword evidence="2" id="KW-1185">Reference proteome</keyword>
<sequence length="88" mass="9856">MSQSETWLINNHWISKPTVLSPFPHLDPTGQAIYVSALERHIHHLEHILDLQAKGGIDSATAQASLDFLVQQLQRTRHDLLLGSPSLN</sequence>
<proteinExistence type="predicted"/>
<name>A0ABT0C6M8_THEVL</name>
<evidence type="ECO:0000313" key="2">
    <source>
        <dbReference type="Proteomes" id="UP000830835"/>
    </source>
</evidence>
<protein>
    <submittedName>
        <fullName evidence="1">Uncharacterized protein</fullName>
    </submittedName>
</protein>
<accession>A0ABT0C6M8</accession>
<organism evidence="1 2">
    <name type="scientific">Thermostichus vulcanus str. 'Rupite'</name>
    <dbReference type="NCBI Taxonomy" id="2813851"/>
    <lineage>
        <taxon>Bacteria</taxon>
        <taxon>Bacillati</taxon>
        <taxon>Cyanobacteriota</taxon>
        <taxon>Cyanophyceae</taxon>
        <taxon>Thermostichales</taxon>
        <taxon>Thermostichaceae</taxon>
        <taxon>Thermostichus</taxon>
    </lineage>
</organism>